<organism evidence="3 4">
    <name type="scientific">Caldimonas brevitalea</name>
    <dbReference type="NCBI Taxonomy" id="413882"/>
    <lineage>
        <taxon>Bacteria</taxon>
        <taxon>Pseudomonadati</taxon>
        <taxon>Pseudomonadota</taxon>
        <taxon>Betaproteobacteria</taxon>
        <taxon>Burkholderiales</taxon>
        <taxon>Sphaerotilaceae</taxon>
        <taxon>Caldimonas</taxon>
    </lineage>
</organism>
<sequence length="222" mass="24107">MSVEHLTLAAGTTRLPYLYSAPASGTLAPAPLVLFLHGKRDAGTDLNLLLRWPLPQHVERSPGVPYHFAGPQLPADVSWRERRSAVLALVEHLLQTRPIDASRVVLTGFSMGAAGGWELAVAHPEVFSAFVPVSGKVPEHYGPAEFERLRDIPVWAFNGERDERAGPEQARRGLAALEAAGGQTRFTEIAGGDHFIESAVYLDPVLEAWWLGQRRAALAPAV</sequence>
<dbReference type="Proteomes" id="UP000035352">
    <property type="component" value="Chromosome"/>
</dbReference>
<evidence type="ECO:0000313" key="4">
    <source>
        <dbReference type="Proteomes" id="UP000035352"/>
    </source>
</evidence>
<keyword evidence="4" id="KW-1185">Reference proteome</keyword>
<keyword evidence="1" id="KW-0732">Signal</keyword>
<dbReference type="STRING" id="413882.AAW51_2703"/>
<dbReference type="KEGG" id="pbh:AAW51_2703"/>
<dbReference type="InterPro" id="IPR003140">
    <property type="entry name" value="PLipase/COase/thioEstase"/>
</dbReference>
<dbReference type="AlphaFoldDB" id="A0A0G3BIX6"/>
<accession>A0A0G3BIX6</accession>
<dbReference type="InterPro" id="IPR029058">
    <property type="entry name" value="AB_hydrolase_fold"/>
</dbReference>
<dbReference type="EMBL" id="CP011371">
    <property type="protein sequence ID" value="AKJ29394.1"/>
    <property type="molecule type" value="Genomic_DNA"/>
</dbReference>
<dbReference type="Pfam" id="PF02230">
    <property type="entry name" value="Abhydrolase_2"/>
    <property type="match status" value="1"/>
</dbReference>
<dbReference type="SUPFAM" id="SSF53474">
    <property type="entry name" value="alpha/beta-Hydrolases"/>
    <property type="match status" value="1"/>
</dbReference>
<dbReference type="RefSeq" id="WP_047195031.1">
    <property type="nucleotide sequence ID" value="NZ_CP011371.1"/>
</dbReference>
<name>A0A0G3BIX6_9BURK</name>
<evidence type="ECO:0000313" key="3">
    <source>
        <dbReference type="EMBL" id="AKJ29394.1"/>
    </source>
</evidence>
<proteinExistence type="predicted"/>
<dbReference type="OrthoDB" id="9764953at2"/>
<dbReference type="GO" id="GO:0016787">
    <property type="term" value="F:hydrolase activity"/>
    <property type="evidence" value="ECO:0007669"/>
    <property type="project" value="InterPro"/>
</dbReference>
<evidence type="ECO:0000256" key="1">
    <source>
        <dbReference type="ARBA" id="ARBA00022729"/>
    </source>
</evidence>
<dbReference type="Gene3D" id="3.40.50.1820">
    <property type="entry name" value="alpha/beta hydrolase"/>
    <property type="match status" value="1"/>
</dbReference>
<gene>
    <name evidence="3" type="ORF">AAW51_2703</name>
</gene>
<evidence type="ECO:0000259" key="2">
    <source>
        <dbReference type="Pfam" id="PF02230"/>
    </source>
</evidence>
<reference evidence="3 4" key="1">
    <citation type="submission" date="2015-05" db="EMBL/GenBank/DDBJ databases">
        <authorList>
            <person name="Tang B."/>
            <person name="Yu Y."/>
        </authorList>
    </citation>
    <scope>NUCLEOTIDE SEQUENCE [LARGE SCALE GENOMIC DNA]</scope>
    <source>
        <strain evidence="3 4">DSM 7029</strain>
    </source>
</reference>
<feature type="domain" description="Phospholipase/carboxylesterase/thioesterase" evidence="2">
    <location>
        <begin position="88"/>
        <end position="179"/>
    </location>
</feature>
<dbReference type="InterPro" id="IPR050955">
    <property type="entry name" value="Plant_Biomass_Hydrol_Est"/>
</dbReference>
<dbReference type="PANTHER" id="PTHR43037:SF1">
    <property type="entry name" value="BLL1128 PROTEIN"/>
    <property type="match status" value="1"/>
</dbReference>
<protein>
    <recommendedName>
        <fullName evidence="2">Phospholipase/carboxylesterase/thioesterase domain-containing protein</fullName>
    </recommendedName>
</protein>
<dbReference type="PANTHER" id="PTHR43037">
    <property type="entry name" value="UNNAMED PRODUCT-RELATED"/>
    <property type="match status" value="1"/>
</dbReference>